<comment type="caution">
    <text evidence="4">The sequence shown here is derived from an EMBL/GenBank/DDBJ whole genome shotgun (WGS) entry which is preliminary data.</text>
</comment>
<dbReference type="InterPro" id="IPR020904">
    <property type="entry name" value="Sc_DH/Rdtase_CS"/>
</dbReference>
<evidence type="ECO:0000313" key="4">
    <source>
        <dbReference type="EMBL" id="MBU8544645.1"/>
    </source>
</evidence>
<dbReference type="EMBL" id="JAERQM010000003">
    <property type="protein sequence ID" value="MBU8544645.1"/>
    <property type="molecule type" value="Genomic_DNA"/>
</dbReference>
<dbReference type="Pfam" id="PF13561">
    <property type="entry name" value="adh_short_C2"/>
    <property type="match status" value="1"/>
</dbReference>
<feature type="region of interest" description="Disordered" evidence="3">
    <location>
        <begin position="1"/>
        <end position="27"/>
    </location>
</feature>
<evidence type="ECO:0000256" key="1">
    <source>
        <dbReference type="ARBA" id="ARBA00006484"/>
    </source>
</evidence>
<proteinExistence type="inferred from homology"/>
<dbReference type="Proteomes" id="UP000689967">
    <property type="component" value="Unassembled WGS sequence"/>
</dbReference>
<dbReference type="RefSeq" id="WP_216876024.1">
    <property type="nucleotide sequence ID" value="NZ_JAERQM010000003.1"/>
</dbReference>
<evidence type="ECO:0000313" key="5">
    <source>
        <dbReference type="Proteomes" id="UP000689967"/>
    </source>
</evidence>
<reference evidence="4 5" key="1">
    <citation type="submission" date="2021-01" db="EMBL/GenBank/DDBJ databases">
        <title>Roseomonas sp. nov, a bacterium isolated from an oil production mixture in Yumen Oilfield.</title>
        <authorList>
            <person name="Wu D."/>
        </authorList>
    </citation>
    <scope>NUCLEOTIDE SEQUENCE [LARGE SCALE GENOMIC DNA]</scope>
    <source>
        <strain evidence="4 5">ROY-5-3</strain>
    </source>
</reference>
<sequence>MPDESKTLQPPQHQTHQPGLETEMTPRPRSVMEGWRAASKLEGRTALISGGDSGIGRAVAIGFAKEGADVVILHKEEPQDAEETRAHVEAAGRRCAVIAGDIGDAAFCRDAVEQAARFLGGRIDILVNNAAEQHPCKDFAEIPEAQVERTFRTNILGMMWLTKAALPHMREGSSIINTTSITAYQGSAELIDYASTKGAIVGFTRSLAKALWPQRRIRVNAVAPGPIWTPLIPASFDEERTAQHGAATLLERAGQPDEVAPAFLFLAAEQDSSYFTGQVLHPNGGTVVNA</sequence>
<name>A0ABS6HBF6_9PROT</name>
<dbReference type="PROSITE" id="PS00061">
    <property type="entry name" value="ADH_SHORT"/>
    <property type="match status" value="1"/>
</dbReference>
<evidence type="ECO:0000256" key="3">
    <source>
        <dbReference type="SAM" id="MobiDB-lite"/>
    </source>
</evidence>
<organism evidence="4 5">
    <name type="scientific">Falsiroseomonas oleicola</name>
    <dbReference type="NCBI Taxonomy" id="2801474"/>
    <lineage>
        <taxon>Bacteria</taxon>
        <taxon>Pseudomonadati</taxon>
        <taxon>Pseudomonadota</taxon>
        <taxon>Alphaproteobacteria</taxon>
        <taxon>Acetobacterales</taxon>
        <taxon>Roseomonadaceae</taxon>
        <taxon>Falsiroseomonas</taxon>
    </lineage>
</organism>
<dbReference type="PANTHER" id="PTHR48107">
    <property type="entry name" value="NADPH-DEPENDENT ALDEHYDE REDUCTASE-LIKE PROTEIN, CHLOROPLASTIC-RELATED"/>
    <property type="match status" value="1"/>
</dbReference>
<accession>A0ABS6HBF6</accession>
<dbReference type="InterPro" id="IPR002347">
    <property type="entry name" value="SDR_fam"/>
</dbReference>
<keyword evidence="5" id="KW-1185">Reference proteome</keyword>
<keyword evidence="2" id="KW-0560">Oxidoreductase</keyword>
<evidence type="ECO:0000256" key="2">
    <source>
        <dbReference type="ARBA" id="ARBA00023002"/>
    </source>
</evidence>
<protein>
    <submittedName>
        <fullName evidence="4">SDR family oxidoreductase</fullName>
    </submittedName>
</protein>
<comment type="similarity">
    <text evidence="1">Belongs to the short-chain dehydrogenases/reductases (SDR) family.</text>
</comment>
<feature type="compositionally biased region" description="Low complexity" evidence="3">
    <location>
        <begin position="9"/>
        <end position="18"/>
    </location>
</feature>
<dbReference type="PANTHER" id="PTHR48107:SF16">
    <property type="entry name" value="NADPH-DEPENDENT ALDEHYDE REDUCTASE 1, CHLOROPLASTIC"/>
    <property type="match status" value="1"/>
</dbReference>
<gene>
    <name evidence="4" type="ORF">JJQ90_13065</name>
</gene>